<dbReference type="InterPro" id="IPR004564">
    <property type="entry name" value="OM_lipoprot_carrier_LolA-like"/>
</dbReference>
<gene>
    <name evidence="3" type="ORF">SE37_13180</name>
</gene>
<feature type="signal peptide" evidence="2">
    <location>
        <begin position="1"/>
        <end position="22"/>
    </location>
</feature>
<keyword evidence="1 2" id="KW-0732">Signal</keyword>
<comment type="caution">
    <text evidence="3">The sequence shown here is derived from an EMBL/GenBank/DDBJ whole genome shotgun (WGS) entry which is preliminary data.</text>
</comment>
<sequence>MKGLRLLAAILAVALLPLTAMAAPGTVNVGLQDVIDTVEKTFRPDRATGQPPLVSVTADFFQRSTLAAQNREMRADGQMFFRPATSREPLMFRFDYFRPLRHEIVSNGRTLWTYLPENRQVIVSDVSPVFNPYTFDPERNQASNFLQGLGRISKDFLIVFSPQGRDIGGNYVLELTPRRATATIARLSMAVSGEAVANYVRSGRRIADSIASLGRQEWTFPILSTTMVDHQGNTTIIEFSNARTNILLSESLFTFAIPPGVQVVRPPRGR</sequence>
<keyword evidence="4" id="KW-1185">Reference proteome</keyword>
<dbReference type="CDD" id="cd16325">
    <property type="entry name" value="LolA"/>
    <property type="match status" value="1"/>
</dbReference>
<evidence type="ECO:0000256" key="1">
    <source>
        <dbReference type="ARBA" id="ARBA00022729"/>
    </source>
</evidence>
<dbReference type="SUPFAM" id="SSF89392">
    <property type="entry name" value="Prokaryotic lipoproteins and lipoprotein localization factors"/>
    <property type="match status" value="1"/>
</dbReference>
<accession>A0A0C1U786</accession>
<dbReference type="InterPro" id="IPR029046">
    <property type="entry name" value="LolA/LolB/LppX"/>
</dbReference>
<evidence type="ECO:0000256" key="2">
    <source>
        <dbReference type="SAM" id="SignalP"/>
    </source>
</evidence>
<dbReference type="AlphaFoldDB" id="A0A0C1U786"/>
<dbReference type="PANTHER" id="PTHR35869:SF1">
    <property type="entry name" value="OUTER-MEMBRANE LIPOPROTEIN CARRIER PROTEIN"/>
    <property type="match status" value="1"/>
</dbReference>
<name>A0A0C1U786_9BACT</name>
<dbReference type="Gene3D" id="2.50.20.10">
    <property type="entry name" value="Lipoprotein localisation LolA/LolB/LppX"/>
    <property type="match status" value="1"/>
</dbReference>
<dbReference type="EMBL" id="JXBL01000001">
    <property type="protein sequence ID" value="KIE43515.1"/>
    <property type="molecule type" value="Genomic_DNA"/>
</dbReference>
<dbReference type="PANTHER" id="PTHR35869">
    <property type="entry name" value="OUTER-MEMBRANE LIPOPROTEIN CARRIER PROTEIN"/>
    <property type="match status" value="1"/>
</dbReference>
<feature type="chain" id="PRO_5002139946" evidence="2">
    <location>
        <begin position="23"/>
        <end position="270"/>
    </location>
</feature>
<protein>
    <submittedName>
        <fullName evidence="3">Membrane protein</fullName>
    </submittedName>
</protein>
<dbReference type="Proteomes" id="UP000031433">
    <property type="component" value="Unassembled WGS sequence"/>
</dbReference>
<dbReference type="Pfam" id="PF03548">
    <property type="entry name" value="LolA"/>
    <property type="match status" value="1"/>
</dbReference>
<evidence type="ECO:0000313" key="3">
    <source>
        <dbReference type="EMBL" id="KIE43515.1"/>
    </source>
</evidence>
<proteinExistence type="predicted"/>
<reference evidence="3 4" key="1">
    <citation type="submission" date="2015-01" db="EMBL/GenBank/DDBJ databases">
        <title>Genome sequence of the anaerobic bacterium Geobacter soli GSS01, a dissimilatory Fe(III) reducer from soil.</title>
        <authorList>
            <person name="Yang G."/>
            <person name="Zhou S."/>
        </authorList>
    </citation>
    <scope>NUCLEOTIDE SEQUENCE [LARGE SCALE GENOMIC DNA]</scope>
    <source>
        <strain evidence="3 4">GSS01</strain>
    </source>
</reference>
<evidence type="ECO:0000313" key="4">
    <source>
        <dbReference type="Proteomes" id="UP000031433"/>
    </source>
</evidence>
<dbReference type="RefSeq" id="WP_039647053.1">
    <property type="nucleotide sequence ID" value="NZ_JXBL01000001.1"/>
</dbReference>
<organism evidence="3 4">
    <name type="scientific">Geobacter soli</name>
    <dbReference type="NCBI Taxonomy" id="1510391"/>
    <lineage>
        <taxon>Bacteria</taxon>
        <taxon>Pseudomonadati</taxon>
        <taxon>Thermodesulfobacteriota</taxon>
        <taxon>Desulfuromonadia</taxon>
        <taxon>Geobacterales</taxon>
        <taxon>Geobacteraceae</taxon>
        <taxon>Geobacter</taxon>
    </lineage>
</organism>